<sequence length="583" mass="62916">MKKTKIVATIGPASDSEEMLERLINLGVNVMRLNFSHGTHEEHQLRIDRIKKVREKLNVPIAIMLDTKGPEIRIGTFKNGKINIEQGQNFTLTTEDIYGDDTKVSVSYKDISNDVVVGGRVLIDDGLVEFNIVDKDEKNVHMVAVNSGELSDRKGVNIPDAKVKLPALTPGDISDIIFGIKNDVDYIAASFIRTREDVLSIRRILEENDGYKIGVISKIENREGVHNMDAILEVSDGIMIARGDLGVEINPEEIPHVQKELIKKCNEAGKISITATQMLDSMIRNPRPTRAEVMDVANAIIDGTSAVMLSGETAAGKYPDKSVDMMARIAISTEDGEEYRRVSGMIAEKHMVSITNSIANSAVNIANNLGASAIISLSKSGGTARAISKFRPKTDIIAITPSERVLRKLSLEWGVYPILVSEGKDADKIFEEGINKCMGNILKEGDLVVLTAGLPVGKSGSTNMLKVEILSKMLGKGMGIGTGKVTARAVIANSAEELLSDFKDGDIIVTIGMERDMVSFVGRAGAIVTEEGGLTSSGAIIGLNLKVPTIVGVADATKNIKTGDIITVDIKTGEIFKGVIEHE</sequence>
<keyword evidence="15 18" id="KW-0324">Glycolysis</keyword>
<comment type="pathway">
    <text evidence="3 18">Carbohydrate degradation; glycolysis; pyruvate from D-glyceraldehyde 3-phosphate: step 5/5.</text>
</comment>
<dbReference type="PROSITE" id="PS00110">
    <property type="entry name" value="PYRUVATE_KINASE"/>
    <property type="match status" value="1"/>
</dbReference>
<keyword evidence="23" id="KW-1185">Reference proteome</keyword>
<dbReference type="InterPro" id="IPR015793">
    <property type="entry name" value="Pyrv_Knase_brl"/>
</dbReference>
<comment type="cofactor">
    <cofactor evidence="2">
        <name>K(+)</name>
        <dbReference type="ChEBI" id="CHEBI:29103"/>
    </cofactor>
</comment>
<evidence type="ECO:0000256" key="14">
    <source>
        <dbReference type="ARBA" id="ARBA00022958"/>
    </source>
</evidence>
<dbReference type="RefSeq" id="WP_116479883.1">
    <property type="nucleotide sequence ID" value="NZ_JBKYKF010000002.1"/>
</dbReference>
<evidence type="ECO:0000256" key="12">
    <source>
        <dbReference type="ARBA" id="ARBA00022840"/>
    </source>
</evidence>
<comment type="caution">
    <text evidence="22">The sequence shown here is derived from an EMBL/GenBank/DDBJ whole genome shotgun (WGS) entry which is preliminary data.</text>
</comment>
<dbReference type="Proteomes" id="UP000245793">
    <property type="component" value="Unassembled WGS sequence"/>
</dbReference>
<comment type="cofactor">
    <cofactor evidence="1">
        <name>Mg(2+)</name>
        <dbReference type="ChEBI" id="CHEBI:18420"/>
    </cofactor>
</comment>
<dbReference type="Gene3D" id="3.50.30.10">
    <property type="entry name" value="Phosphohistidine domain"/>
    <property type="match status" value="1"/>
</dbReference>
<comment type="similarity">
    <text evidence="5 18">Belongs to the pyruvate kinase family.</text>
</comment>
<dbReference type="PRINTS" id="PR01050">
    <property type="entry name" value="PYRUVTKNASE"/>
</dbReference>
<dbReference type="InterPro" id="IPR015795">
    <property type="entry name" value="Pyrv_Knase_C"/>
</dbReference>
<comment type="similarity">
    <text evidence="4">In the C-terminal section; belongs to the PEP-utilizing enzyme family.</text>
</comment>
<dbReference type="InterPro" id="IPR036637">
    <property type="entry name" value="Phosphohistidine_dom_sf"/>
</dbReference>
<keyword evidence="14" id="KW-0630">Potassium</keyword>
<feature type="domain" description="PEP-utilising enzyme mobile" evidence="20">
    <location>
        <begin position="502"/>
        <end position="573"/>
    </location>
</feature>
<dbReference type="SUPFAM" id="SSF52935">
    <property type="entry name" value="PK C-terminal domain-like"/>
    <property type="match status" value="1"/>
</dbReference>
<keyword evidence="12" id="KW-0067">ATP-binding</keyword>
<accession>A0A2U1E4N6</accession>
<dbReference type="NCBIfam" id="NF004978">
    <property type="entry name" value="PRK06354.1"/>
    <property type="match status" value="1"/>
</dbReference>
<dbReference type="InterPro" id="IPR008279">
    <property type="entry name" value="PEP-util_enz_mobile_dom"/>
</dbReference>
<evidence type="ECO:0000313" key="22">
    <source>
        <dbReference type="EMBL" id="PVY94865.1"/>
    </source>
</evidence>
<protein>
    <recommendedName>
        <fullName evidence="7 17">Pyruvate kinase</fullName>
        <ecNumber evidence="6 17">2.7.1.40</ecNumber>
    </recommendedName>
</protein>
<dbReference type="EMBL" id="QEKV01000003">
    <property type="protein sequence ID" value="PVY94865.1"/>
    <property type="molecule type" value="Genomic_DNA"/>
</dbReference>
<keyword evidence="16 22" id="KW-0670">Pyruvate</keyword>
<dbReference type="SUPFAM" id="SSF51621">
    <property type="entry name" value="Phosphoenolpyruvate/pyruvate domain"/>
    <property type="match status" value="1"/>
</dbReference>
<evidence type="ECO:0000256" key="3">
    <source>
        <dbReference type="ARBA" id="ARBA00004997"/>
    </source>
</evidence>
<dbReference type="PANTHER" id="PTHR11817">
    <property type="entry name" value="PYRUVATE KINASE"/>
    <property type="match status" value="1"/>
</dbReference>
<dbReference type="Gene3D" id="3.20.20.60">
    <property type="entry name" value="Phosphoenolpyruvate-binding domains"/>
    <property type="match status" value="1"/>
</dbReference>
<dbReference type="UniPathway" id="UPA00109">
    <property type="reaction ID" value="UER00188"/>
</dbReference>
<dbReference type="SUPFAM" id="SSF52009">
    <property type="entry name" value="Phosphohistidine domain"/>
    <property type="match status" value="1"/>
</dbReference>
<evidence type="ECO:0000256" key="10">
    <source>
        <dbReference type="ARBA" id="ARBA00022741"/>
    </source>
</evidence>
<dbReference type="Gene3D" id="3.40.1380.20">
    <property type="entry name" value="Pyruvate kinase, C-terminal domain"/>
    <property type="match status" value="1"/>
</dbReference>
<keyword evidence="11 18" id="KW-0418">Kinase</keyword>
<evidence type="ECO:0000256" key="11">
    <source>
        <dbReference type="ARBA" id="ARBA00022777"/>
    </source>
</evidence>
<dbReference type="GO" id="GO:0030955">
    <property type="term" value="F:potassium ion binding"/>
    <property type="evidence" value="ECO:0007669"/>
    <property type="project" value="UniProtKB-UniRule"/>
</dbReference>
<dbReference type="NCBIfam" id="TIGR01064">
    <property type="entry name" value="pyruv_kin"/>
    <property type="match status" value="1"/>
</dbReference>
<evidence type="ECO:0000256" key="7">
    <source>
        <dbReference type="ARBA" id="ARBA00018587"/>
    </source>
</evidence>
<gene>
    <name evidence="22" type="ORF">C7381_103103</name>
</gene>
<evidence type="ECO:0000256" key="1">
    <source>
        <dbReference type="ARBA" id="ARBA00001946"/>
    </source>
</evidence>
<keyword evidence="13 18" id="KW-0460">Magnesium</keyword>
<dbReference type="AlphaFoldDB" id="A0A2U1E4N6"/>
<evidence type="ECO:0000259" key="20">
    <source>
        <dbReference type="Pfam" id="PF00391"/>
    </source>
</evidence>
<evidence type="ECO:0000256" key="4">
    <source>
        <dbReference type="ARBA" id="ARBA00006237"/>
    </source>
</evidence>
<dbReference type="InterPro" id="IPR015813">
    <property type="entry name" value="Pyrv/PenolPyrv_kinase-like_dom"/>
</dbReference>
<evidence type="ECO:0000256" key="17">
    <source>
        <dbReference type="NCBIfam" id="TIGR01064"/>
    </source>
</evidence>
<evidence type="ECO:0000259" key="21">
    <source>
        <dbReference type="Pfam" id="PF02887"/>
    </source>
</evidence>
<dbReference type="FunFam" id="3.20.20.60:FF:000025">
    <property type="entry name" value="Pyruvate kinase"/>
    <property type="match status" value="1"/>
</dbReference>
<evidence type="ECO:0000256" key="6">
    <source>
        <dbReference type="ARBA" id="ARBA00012142"/>
    </source>
</evidence>
<dbReference type="Pfam" id="PF00391">
    <property type="entry name" value="PEP-utilizers"/>
    <property type="match status" value="1"/>
</dbReference>
<reference evidence="22 23" key="1">
    <citation type="submission" date="2018-04" db="EMBL/GenBank/DDBJ databases">
        <title>Genomic Encyclopedia of Type Strains, Phase IV (KMG-IV): sequencing the most valuable type-strain genomes for metagenomic binning, comparative biology and taxonomic classification.</title>
        <authorList>
            <person name="Goeker M."/>
        </authorList>
    </citation>
    <scope>NUCLEOTIDE SEQUENCE [LARGE SCALE GENOMIC DNA]</scope>
    <source>
        <strain evidence="22 23">DSM 20705</strain>
    </source>
</reference>
<dbReference type="SUPFAM" id="SSF50800">
    <property type="entry name" value="PK beta-barrel domain-like"/>
    <property type="match status" value="1"/>
</dbReference>
<evidence type="ECO:0000256" key="16">
    <source>
        <dbReference type="ARBA" id="ARBA00023317"/>
    </source>
</evidence>
<evidence type="ECO:0000256" key="2">
    <source>
        <dbReference type="ARBA" id="ARBA00001958"/>
    </source>
</evidence>
<dbReference type="EC" id="2.7.1.40" evidence="6 17"/>
<evidence type="ECO:0000259" key="19">
    <source>
        <dbReference type="Pfam" id="PF00224"/>
    </source>
</evidence>
<evidence type="ECO:0000256" key="8">
    <source>
        <dbReference type="ARBA" id="ARBA00022679"/>
    </source>
</evidence>
<dbReference type="InterPro" id="IPR011037">
    <property type="entry name" value="Pyrv_Knase-like_insert_dom_sf"/>
</dbReference>
<evidence type="ECO:0000256" key="9">
    <source>
        <dbReference type="ARBA" id="ARBA00022723"/>
    </source>
</evidence>
<evidence type="ECO:0000256" key="15">
    <source>
        <dbReference type="ARBA" id="ARBA00023152"/>
    </source>
</evidence>
<evidence type="ECO:0000256" key="5">
    <source>
        <dbReference type="ARBA" id="ARBA00008663"/>
    </source>
</evidence>
<dbReference type="InterPro" id="IPR001697">
    <property type="entry name" value="Pyr_Knase"/>
</dbReference>
<keyword evidence="9" id="KW-0479">Metal-binding</keyword>
<organism evidence="22 23">
    <name type="scientific">Ezakiella coagulans</name>
    <dbReference type="NCBI Taxonomy" id="46507"/>
    <lineage>
        <taxon>Bacteria</taxon>
        <taxon>Bacillati</taxon>
        <taxon>Bacillota</taxon>
        <taxon>Tissierellia</taxon>
        <taxon>Ezakiella</taxon>
    </lineage>
</organism>
<dbReference type="GO" id="GO:0004743">
    <property type="term" value="F:pyruvate kinase activity"/>
    <property type="evidence" value="ECO:0007669"/>
    <property type="project" value="UniProtKB-UniRule"/>
</dbReference>
<keyword evidence="10" id="KW-0547">Nucleotide-binding</keyword>
<dbReference type="GO" id="GO:0000287">
    <property type="term" value="F:magnesium ion binding"/>
    <property type="evidence" value="ECO:0007669"/>
    <property type="project" value="UniProtKB-UniRule"/>
</dbReference>
<dbReference type="GO" id="GO:0005524">
    <property type="term" value="F:ATP binding"/>
    <property type="evidence" value="ECO:0007669"/>
    <property type="project" value="UniProtKB-KW"/>
</dbReference>
<dbReference type="InterPro" id="IPR018209">
    <property type="entry name" value="Pyrv_Knase_AS"/>
</dbReference>
<dbReference type="Gene3D" id="2.40.33.10">
    <property type="entry name" value="PK beta-barrel domain-like"/>
    <property type="match status" value="1"/>
</dbReference>
<dbReference type="InterPro" id="IPR015806">
    <property type="entry name" value="Pyrv_Knase_insert_dom_sf"/>
</dbReference>
<dbReference type="InterPro" id="IPR040442">
    <property type="entry name" value="Pyrv_kinase-like_dom_sf"/>
</dbReference>
<dbReference type="GO" id="GO:0016301">
    <property type="term" value="F:kinase activity"/>
    <property type="evidence" value="ECO:0007669"/>
    <property type="project" value="UniProtKB-KW"/>
</dbReference>
<dbReference type="NCBIfam" id="NF004491">
    <property type="entry name" value="PRK05826.1"/>
    <property type="match status" value="1"/>
</dbReference>
<dbReference type="Pfam" id="PF00224">
    <property type="entry name" value="PK"/>
    <property type="match status" value="1"/>
</dbReference>
<evidence type="ECO:0000256" key="18">
    <source>
        <dbReference type="RuleBase" id="RU000504"/>
    </source>
</evidence>
<keyword evidence="8 18" id="KW-0808">Transferase</keyword>
<comment type="catalytic activity">
    <reaction evidence="18">
        <text>pyruvate + ATP = phosphoenolpyruvate + ADP + H(+)</text>
        <dbReference type="Rhea" id="RHEA:18157"/>
        <dbReference type="ChEBI" id="CHEBI:15361"/>
        <dbReference type="ChEBI" id="CHEBI:15378"/>
        <dbReference type="ChEBI" id="CHEBI:30616"/>
        <dbReference type="ChEBI" id="CHEBI:58702"/>
        <dbReference type="ChEBI" id="CHEBI:456216"/>
        <dbReference type="EC" id="2.7.1.40"/>
    </reaction>
</comment>
<dbReference type="FunFam" id="2.40.33.10:FF:000001">
    <property type="entry name" value="Pyruvate kinase"/>
    <property type="match status" value="1"/>
</dbReference>
<proteinExistence type="inferred from homology"/>
<name>A0A2U1E4N6_9FIRM</name>
<dbReference type="Pfam" id="PF02887">
    <property type="entry name" value="PK_C"/>
    <property type="match status" value="1"/>
</dbReference>
<feature type="domain" description="Pyruvate kinase barrel" evidence="19">
    <location>
        <begin position="1"/>
        <end position="323"/>
    </location>
</feature>
<evidence type="ECO:0000256" key="13">
    <source>
        <dbReference type="ARBA" id="ARBA00022842"/>
    </source>
</evidence>
<feature type="domain" description="Pyruvate kinase C-terminal" evidence="21">
    <location>
        <begin position="356"/>
        <end position="467"/>
    </location>
</feature>
<evidence type="ECO:0000313" key="23">
    <source>
        <dbReference type="Proteomes" id="UP000245793"/>
    </source>
</evidence>
<dbReference type="InterPro" id="IPR036918">
    <property type="entry name" value="Pyrv_Knase_C_sf"/>
</dbReference>